<proteinExistence type="predicted"/>
<evidence type="ECO:0000313" key="7">
    <source>
        <dbReference type="Proteomes" id="UP000676336"/>
    </source>
</evidence>
<evidence type="ECO:0000313" key="5">
    <source>
        <dbReference type="EMBL" id="CAF4754608.1"/>
    </source>
</evidence>
<evidence type="ECO:0000313" key="2">
    <source>
        <dbReference type="EMBL" id="CAF4531136.1"/>
    </source>
</evidence>
<dbReference type="EMBL" id="CAJOBI010137999">
    <property type="protein sequence ID" value="CAF4754608.1"/>
    <property type="molecule type" value="Genomic_DNA"/>
</dbReference>
<dbReference type="EMBL" id="CAJOBJ010163520">
    <property type="protein sequence ID" value="CAF4855595.1"/>
    <property type="molecule type" value="Genomic_DNA"/>
</dbReference>
<dbReference type="EMBL" id="CAJOBH010084111">
    <property type="protein sequence ID" value="CAF4531136.1"/>
    <property type="molecule type" value="Genomic_DNA"/>
</dbReference>
<feature type="domain" description="EF-hand" evidence="1">
    <location>
        <begin position="15"/>
        <end position="39"/>
    </location>
</feature>
<reference evidence="5" key="1">
    <citation type="submission" date="2021-02" db="EMBL/GenBank/DDBJ databases">
        <authorList>
            <person name="Nowell W R."/>
        </authorList>
    </citation>
    <scope>NUCLEOTIDE SEQUENCE</scope>
</reference>
<protein>
    <recommendedName>
        <fullName evidence="1">EF-hand domain-containing protein</fullName>
    </recommendedName>
</protein>
<dbReference type="GO" id="GO:0005509">
    <property type="term" value="F:calcium ion binding"/>
    <property type="evidence" value="ECO:0007669"/>
    <property type="project" value="InterPro"/>
</dbReference>
<organism evidence="5 7">
    <name type="scientific">Rotaria magnacalcarata</name>
    <dbReference type="NCBI Taxonomy" id="392030"/>
    <lineage>
        <taxon>Eukaryota</taxon>
        <taxon>Metazoa</taxon>
        <taxon>Spiralia</taxon>
        <taxon>Gnathifera</taxon>
        <taxon>Rotifera</taxon>
        <taxon>Eurotatoria</taxon>
        <taxon>Bdelloidea</taxon>
        <taxon>Philodinida</taxon>
        <taxon>Philodinidae</taxon>
        <taxon>Rotaria</taxon>
    </lineage>
</organism>
<evidence type="ECO:0000313" key="4">
    <source>
        <dbReference type="EMBL" id="CAF4536952.1"/>
    </source>
</evidence>
<dbReference type="Proteomes" id="UP000681720">
    <property type="component" value="Unassembled WGS sequence"/>
</dbReference>
<gene>
    <name evidence="2" type="ORF">BYL167_LOCUS37310</name>
    <name evidence="4" type="ORF">BYL167_LOCUS37531</name>
    <name evidence="3" type="ORF">GIL414_LOCUS36130</name>
    <name evidence="6" type="ORF">GIL414_LOCUS49618</name>
    <name evidence="5" type="ORF">SMN809_LOCUS45282</name>
</gene>
<evidence type="ECO:0000313" key="3">
    <source>
        <dbReference type="EMBL" id="CAF4533655.1"/>
    </source>
</evidence>
<dbReference type="Proteomes" id="UP000681967">
    <property type="component" value="Unassembled WGS sequence"/>
</dbReference>
<evidence type="ECO:0000313" key="6">
    <source>
        <dbReference type="EMBL" id="CAF4855595.1"/>
    </source>
</evidence>
<evidence type="ECO:0000259" key="1">
    <source>
        <dbReference type="PROSITE" id="PS50222"/>
    </source>
</evidence>
<dbReference type="EMBL" id="CAJOBJ010089083">
    <property type="protein sequence ID" value="CAF4533655.1"/>
    <property type="molecule type" value="Genomic_DNA"/>
</dbReference>
<dbReference type="AlphaFoldDB" id="A0A8S3AW20"/>
<sequence length="39" mass="4542">MYDLTGETNRKGDHDPKHRAEEIIRICDVTGNKKLTKEE</sequence>
<dbReference type="EMBL" id="CAJOBH010085296">
    <property type="protein sequence ID" value="CAF4536952.1"/>
    <property type="molecule type" value="Genomic_DNA"/>
</dbReference>
<feature type="non-terminal residue" evidence="5">
    <location>
        <position position="1"/>
    </location>
</feature>
<accession>A0A8S3AW20</accession>
<dbReference type="InterPro" id="IPR002048">
    <property type="entry name" value="EF_hand_dom"/>
</dbReference>
<dbReference type="PROSITE" id="PS50222">
    <property type="entry name" value="EF_HAND_2"/>
    <property type="match status" value="1"/>
</dbReference>
<dbReference type="Proteomes" id="UP000676336">
    <property type="component" value="Unassembled WGS sequence"/>
</dbReference>
<comment type="caution">
    <text evidence="5">The sequence shown here is derived from an EMBL/GenBank/DDBJ whole genome shotgun (WGS) entry which is preliminary data.</text>
</comment>
<name>A0A8S3AW20_9BILA</name>